<keyword evidence="3" id="KW-1185">Reference proteome</keyword>
<feature type="compositionally biased region" description="Polar residues" evidence="1">
    <location>
        <begin position="238"/>
        <end position="248"/>
    </location>
</feature>
<dbReference type="Proteomes" id="UP001373714">
    <property type="component" value="Unassembled WGS sequence"/>
</dbReference>
<organism evidence="2 3">
    <name type="scientific">Orbilia blumenaviensis</name>
    <dbReference type="NCBI Taxonomy" id="1796055"/>
    <lineage>
        <taxon>Eukaryota</taxon>
        <taxon>Fungi</taxon>
        <taxon>Dikarya</taxon>
        <taxon>Ascomycota</taxon>
        <taxon>Pezizomycotina</taxon>
        <taxon>Orbiliomycetes</taxon>
        <taxon>Orbiliales</taxon>
        <taxon>Orbiliaceae</taxon>
        <taxon>Orbilia</taxon>
    </lineage>
</organism>
<evidence type="ECO:0000256" key="1">
    <source>
        <dbReference type="SAM" id="MobiDB-lite"/>
    </source>
</evidence>
<dbReference type="AlphaFoldDB" id="A0AAV9UE63"/>
<feature type="compositionally biased region" description="Acidic residues" evidence="1">
    <location>
        <begin position="251"/>
        <end position="261"/>
    </location>
</feature>
<evidence type="ECO:0000313" key="2">
    <source>
        <dbReference type="EMBL" id="KAK6338403.1"/>
    </source>
</evidence>
<name>A0AAV9UE63_9PEZI</name>
<sequence length="261" mass="29036">MESPCEGNALTVRMAAVTKAVLVEMPNFGSTVDTYYKVDDVESLFNAICGSCPFLEPHRMSAFRYDEQLDITDELSFGEKIIVKYKCENLDAIGPQSSRLVSRCCAKEQQNPNAGSVSIQSPSIFPSNPAPSPATLATGVRQILGKYAMNGYQEPSEREWYKPSSRVPVIRVKLPGAGKSTIIAPGQSWESHHRFRRIGKNEQVRLYLDNEKTPIIPLEYMTLEQIEKIKMDSDSNSEKALNGTNSPDSIVPDEEISQLEL</sequence>
<dbReference type="EMBL" id="JAVHNS010000012">
    <property type="protein sequence ID" value="KAK6338403.1"/>
    <property type="molecule type" value="Genomic_DNA"/>
</dbReference>
<comment type="caution">
    <text evidence="2">The sequence shown here is derived from an EMBL/GenBank/DDBJ whole genome shotgun (WGS) entry which is preliminary data.</text>
</comment>
<feature type="region of interest" description="Disordered" evidence="1">
    <location>
        <begin position="231"/>
        <end position="261"/>
    </location>
</feature>
<protein>
    <submittedName>
        <fullName evidence="2">Uncharacterized protein</fullName>
    </submittedName>
</protein>
<gene>
    <name evidence="2" type="ORF">TWF730_002465</name>
</gene>
<accession>A0AAV9UE63</accession>
<reference evidence="2 3" key="1">
    <citation type="submission" date="2019-10" db="EMBL/GenBank/DDBJ databases">
        <authorList>
            <person name="Palmer J.M."/>
        </authorList>
    </citation>
    <scope>NUCLEOTIDE SEQUENCE [LARGE SCALE GENOMIC DNA]</scope>
    <source>
        <strain evidence="2 3">TWF730</strain>
    </source>
</reference>
<proteinExistence type="predicted"/>
<evidence type="ECO:0000313" key="3">
    <source>
        <dbReference type="Proteomes" id="UP001373714"/>
    </source>
</evidence>